<keyword evidence="1" id="KW-0863">Zinc-finger</keyword>
<evidence type="ECO:0000313" key="5">
    <source>
        <dbReference type="Proteomes" id="UP000238479"/>
    </source>
</evidence>
<sequence>MQSDGNINPDDHVIDLNQPDPQAQQPPTLLGFLIADKFLNTAAVIRILTRAWSDFGEVHIEAIRDNRTFTITPIEAETGQLILDRGPWSVMGHTISINTWPLEARLEDVPVHSLAIWIQTHGLPRGQMTRSNANLLGAVAGSVMAIEDPDSINGSRGFLRVRVNINTLLPLTPGVWIRSGANNPTWVEFRYERISLFCYNCGRLGHSERFCNQARFHRADRLGVWMITPAARHLSHGSSFDSERGWDRFERQSFQTRQNCCEFPSSPLTQALVHVPPLPSTRPLIIFDIPSPPATDTHQNNSPISVTVASSSVGHSVKGKAKVDPVNEPIVEVETSLDTFLPHNNASRTFPTLGSSGEISLGNTQFIFNHSLNEFVPLDPPSYPFLAHHTHSQTLTQFAPLYTSPQPHNHTHSGTLADLFPTITHSISQLPLPPTDHTISGIAAFLDQLRLKRLTEDVPESSTRVNKKSKIAAPTVAQPDLSLAPPSIFEQIILPASSPILSIGRQCIPKLPTSRGRGRGRGARGARGRARSARGGGPTSTATNHSPLSDTVATLDGTLE</sequence>
<dbReference type="InterPro" id="IPR025836">
    <property type="entry name" value="Zn_knuckle_CX2CX4HX4C"/>
</dbReference>
<accession>A0A2P6QTA2</accession>
<proteinExistence type="predicted"/>
<dbReference type="Pfam" id="PF14392">
    <property type="entry name" value="zf-CCHC_4"/>
    <property type="match status" value="1"/>
</dbReference>
<dbReference type="PROSITE" id="PS50158">
    <property type="entry name" value="ZF_CCHC"/>
    <property type="match status" value="1"/>
</dbReference>
<dbReference type="Gramene" id="PRQ37386">
    <property type="protein sequence ID" value="PRQ37386"/>
    <property type="gene ID" value="RchiOBHm_Chr4g0401981"/>
</dbReference>
<dbReference type="AlphaFoldDB" id="A0A2P6QTA2"/>
<keyword evidence="1" id="KW-0862">Zinc</keyword>
<dbReference type="OMA" id="ISINTWP"/>
<gene>
    <name evidence="4" type="ORF">RchiOBHm_Chr4g0401981</name>
</gene>
<dbReference type="GO" id="GO:0003676">
    <property type="term" value="F:nucleic acid binding"/>
    <property type="evidence" value="ECO:0007669"/>
    <property type="project" value="InterPro"/>
</dbReference>
<dbReference type="Proteomes" id="UP000238479">
    <property type="component" value="Chromosome 4"/>
</dbReference>
<dbReference type="EMBL" id="PDCK01000042">
    <property type="protein sequence ID" value="PRQ37386.1"/>
    <property type="molecule type" value="Genomic_DNA"/>
</dbReference>
<feature type="domain" description="CCHC-type" evidence="3">
    <location>
        <begin position="198"/>
        <end position="213"/>
    </location>
</feature>
<dbReference type="GO" id="GO:0008270">
    <property type="term" value="F:zinc ion binding"/>
    <property type="evidence" value="ECO:0007669"/>
    <property type="project" value="UniProtKB-KW"/>
</dbReference>
<organism evidence="4 5">
    <name type="scientific">Rosa chinensis</name>
    <name type="common">China rose</name>
    <dbReference type="NCBI Taxonomy" id="74649"/>
    <lineage>
        <taxon>Eukaryota</taxon>
        <taxon>Viridiplantae</taxon>
        <taxon>Streptophyta</taxon>
        <taxon>Embryophyta</taxon>
        <taxon>Tracheophyta</taxon>
        <taxon>Spermatophyta</taxon>
        <taxon>Magnoliopsida</taxon>
        <taxon>eudicotyledons</taxon>
        <taxon>Gunneridae</taxon>
        <taxon>Pentapetalae</taxon>
        <taxon>rosids</taxon>
        <taxon>fabids</taxon>
        <taxon>Rosales</taxon>
        <taxon>Rosaceae</taxon>
        <taxon>Rosoideae</taxon>
        <taxon>Rosoideae incertae sedis</taxon>
        <taxon>Rosa</taxon>
    </lineage>
</organism>
<protein>
    <submittedName>
        <fullName evidence="4">Putative transcription factor interactor and regulator CCHC(Zn) family</fullName>
    </submittedName>
</protein>
<feature type="compositionally biased region" description="Basic residues" evidence="2">
    <location>
        <begin position="516"/>
        <end position="532"/>
    </location>
</feature>
<name>A0A2P6QTA2_ROSCH</name>
<evidence type="ECO:0000256" key="1">
    <source>
        <dbReference type="PROSITE-ProRule" id="PRU00047"/>
    </source>
</evidence>
<feature type="region of interest" description="Disordered" evidence="2">
    <location>
        <begin position="508"/>
        <end position="560"/>
    </location>
</feature>
<reference evidence="4 5" key="1">
    <citation type="journal article" date="2018" name="Nat. Genet.">
        <title>The Rosa genome provides new insights in the design of modern roses.</title>
        <authorList>
            <person name="Bendahmane M."/>
        </authorList>
    </citation>
    <scope>NUCLEOTIDE SEQUENCE [LARGE SCALE GENOMIC DNA]</scope>
    <source>
        <strain evidence="5">cv. Old Blush</strain>
    </source>
</reference>
<evidence type="ECO:0000313" key="4">
    <source>
        <dbReference type="EMBL" id="PRQ37386.1"/>
    </source>
</evidence>
<keyword evidence="1" id="KW-0479">Metal-binding</keyword>
<dbReference type="PANTHER" id="PTHR31286">
    <property type="entry name" value="GLYCINE-RICH CELL WALL STRUCTURAL PROTEIN 1.8-LIKE"/>
    <property type="match status" value="1"/>
</dbReference>
<dbReference type="PANTHER" id="PTHR31286:SF178">
    <property type="entry name" value="DUF4283 DOMAIN-CONTAINING PROTEIN"/>
    <property type="match status" value="1"/>
</dbReference>
<dbReference type="InterPro" id="IPR001878">
    <property type="entry name" value="Znf_CCHC"/>
</dbReference>
<keyword evidence="5" id="KW-1185">Reference proteome</keyword>
<evidence type="ECO:0000259" key="3">
    <source>
        <dbReference type="PROSITE" id="PS50158"/>
    </source>
</evidence>
<evidence type="ECO:0000256" key="2">
    <source>
        <dbReference type="SAM" id="MobiDB-lite"/>
    </source>
</evidence>
<feature type="compositionally biased region" description="Polar residues" evidence="2">
    <location>
        <begin position="539"/>
        <end position="552"/>
    </location>
</feature>
<comment type="caution">
    <text evidence="4">The sequence shown here is derived from an EMBL/GenBank/DDBJ whole genome shotgun (WGS) entry which is preliminary data.</text>
</comment>
<dbReference type="InterPro" id="IPR040256">
    <property type="entry name" value="At4g02000-like"/>
</dbReference>
<feature type="region of interest" description="Disordered" evidence="2">
    <location>
        <begin position="1"/>
        <end position="21"/>
    </location>
</feature>